<dbReference type="GeneID" id="19338408"/>
<dbReference type="GO" id="GO:0005634">
    <property type="term" value="C:nucleus"/>
    <property type="evidence" value="ECO:0007669"/>
    <property type="project" value="TreeGrafter"/>
</dbReference>
<sequence length="116" mass="12619">EKVAICKDFLYKSCPAGVNCDLSHEPSYERVPACTHFLRGNCTKTACLYPHVNVSFDAPVCRPFATLGFCSKGVSCGDRHVFECPDYANAGHCANIKKGKCPLPHIDRAGTLRKAA</sequence>
<gene>
    <name evidence="6" type="ORF">MYCFIDRAFT_23661</name>
</gene>
<dbReference type="InterPro" id="IPR000571">
    <property type="entry name" value="Znf_CCCH"/>
</dbReference>
<keyword evidence="1 4" id="KW-0479">Metal-binding</keyword>
<dbReference type="GO" id="GO:0008270">
    <property type="term" value="F:zinc ion binding"/>
    <property type="evidence" value="ECO:0007669"/>
    <property type="project" value="UniProtKB-KW"/>
</dbReference>
<feature type="non-terminal residue" evidence="6">
    <location>
        <position position="116"/>
    </location>
</feature>
<name>N1Q8M3_PSEFD</name>
<evidence type="ECO:0000313" key="7">
    <source>
        <dbReference type="Proteomes" id="UP000016932"/>
    </source>
</evidence>
<organism evidence="6 7">
    <name type="scientific">Pseudocercospora fijiensis (strain CIRAD86)</name>
    <name type="common">Black leaf streak disease fungus</name>
    <name type="synonym">Mycosphaerella fijiensis</name>
    <dbReference type="NCBI Taxonomy" id="383855"/>
    <lineage>
        <taxon>Eukaryota</taxon>
        <taxon>Fungi</taxon>
        <taxon>Dikarya</taxon>
        <taxon>Ascomycota</taxon>
        <taxon>Pezizomycotina</taxon>
        <taxon>Dothideomycetes</taxon>
        <taxon>Dothideomycetidae</taxon>
        <taxon>Mycosphaerellales</taxon>
        <taxon>Mycosphaerellaceae</taxon>
        <taxon>Pseudocercospora</taxon>
    </lineage>
</organism>
<reference evidence="6 7" key="1">
    <citation type="journal article" date="2012" name="PLoS Pathog.">
        <title>Diverse lifestyles and strategies of plant pathogenesis encoded in the genomes of eighteen Dothideomycetes fungi.</title>
        <authorList>
            <person name="Ohm R.A."/>
            <person name="Feau N."/>
            <person name="Henrissat B."/>
            <person name="Schoch C.L."/>
            <person name="Horwitz B.A."/>
            <person name="Barry K.W."/>
            <person name="Condon B.J."/>
            <person name="Copeland A.C."/>
            <person name="Dhillon B."/>
            <person name="Glaser F."/>
            <person name="Hesse C.N."/>
            <person name="Kosti I."/>
            <person name="LaButti K."/>
            <person name="Lindquist E.A."/>
            <person name="Lucas S."/>
            <person name="Salamov A.A."/>
            <person name="Bradshaw R.E."/>
            <person name="Ciuffetti L."/>
            <person name="Hamelin R.C."/>
            <person name="Kema G.H.J."/>
            <person name="Lawrence C."/>
            <person name="Scott J.A."/>
            <person name="Spatafora J.W."/>
            <person name="Turgeon B.G."/>
            <person name="de Wit P.J.G.M."/>
            <person name="Zhong S."/>
            <person name="Goodwin S.B."/>
            <person name="Grigoriev I.V."/>
        </authorList>
    </citation>
    <scope>NUCLEOTIDE SEQUENCE [LARGE SCALE GENOMIC DNA]</scope>
    <source>
        <strain evidence="6 7">CIRAD86</strain>
    </source>
</reference>
<keyword evidence="3 4" id="KW-0862">Zinc</keyword>
<dbReference type="AlphaFoldDB" id="N1Q8M3"/>
<dbReference type="HOGENOM" id="CLU_121262_1_0_1"/>
<dbReference type="InterPro" id="IPR036855">
    <property type="entry name" value="Znf_CCCH_sf"/>
</dbReference>
<keyword evidence="7" id="KW-1185">Reference proteome</keyword>
<feature type="zinc finger region" description="C3H1-type" evidence="4">
    <location>
        <begin position="55"/>
        <end position="83"/>
    </location>
</feature>
<evidence type="ECO:0000313" key="6">
    <source>
        <dbReference type="EMBL" id="EME89224.1"/>
    </source>
</evidence>
<dbReference type="PANTHER" id="PTHR46156:SF1">
    <property type="entry name" value="ZINC FINGER CCCH DOMAIN-CONTAINING PROTEIN 3"/>
    <property type="match status" value="1"/>
</dbReference>
<dbReference type="Gene3D" id="4.10.1000.10">
    <property type="entry name" value="Zinc finger, CCCH-type"/>
    <property type="match status" value="2"/>
</dbReference>
<dbReference type="eggNOG" id="KOG1492">
    <property type="taxonomic scope" value="Eukaryota"/>
</dbReference>
<evidence type="ECO:0000256" key="3">
    <source>
        <dbReference type="ARBA" id="ARBA00022833"/>
    </source>
</evidence>
<dbReference type="EMBL" id="KB446555">
    <property type="protein sequence ID" value="EME89224.1"/>
    <property type="molecule type" value="Genomic_DNA"/>
</dbReference>
<dbReference type="KEGG" id="pfj:MYCFIDRAFT_23661"/>
<dbReference type="SMART" id="SM00356">
    <property type="entry name" value="ZnF_C3H1"/>
    <property type="match status" value="3"/>
</dbReference>
<dbReference type="OrthoDB" id="410307at2759"/>
<evidence type="ECO:0000259" key="5">
    <source>
        <dbReference type="PROSITE" id="PS50103"/>
    </source>
</evidence>
<dbReference type="FunFam" id="4.10.1000.10:FF:000035">
    <property type="entry name" value="CCCH zinc finger protein, variant"/>
    <property type="match status" value="1"/>
</dbReference>
<protein>
    <recommendedName>
        <fullName evidence="5">C3H1-type domain-containing protein</fullName>
    </recommendedName>
</protein>
<accession>N1Q8M3</accession>
<dbReference type="STRING" id="383855.N1Q8M3"/>
<feature type="domain" description="C3H1-type" evidence="5">
    <location>
        <begin position="55"/>
        <end position="83"/>
    </location>
</feature>
<dbReference type="SUPFAM" id="SSF90229">
    <property type="entry name" value="CCCH zinc finger"/>
    <property type="match status" value="1"/>
</dbReference>
<dbReference type="PROSITE" id="PS50103">
    <property type="entry name" value="ZF_C3H1"/>
    <property type="match status" value="3"/>
</dbReference>
<feature type="domain" description="C3H1-type" evidence="5">
    <location>
        <begin position="28"/>
        <end position="54"/>
    </location>
</feature>
<evidence type="ECO:0000256" key="4">
    <source>
        <dbReference type="PROSITE-ProRule" id="PRU00723"/>
    </source>
</evidence>
<proteinExistence type="predicted"/>
<dbReference type="RefSeq" id="XP_007919675.1">
    <property type="nucleotide sequence ID" value="XM_007921484.1"/>
</dbReference>
<dbReference type="PANTHER" id="PTHR46156">
    <property type="entry name" value="CCCH ZINGC FINGER"/>
    <property type="match status" value="1"/>
</dbReference>
<keyword evidence="2 4" id="KW-0863">Zinc-finger</keyword>
<dbReference type="VEuPathDB" id="FungiDB:MYCFIDRAFT_23661"/>
<feature type="non-terminal residue" evidence="6">
    <location>
        <position position="1"/>
    </location>
</feature>
<dbReference type="Proteomes" id="UP000016932">
    <property type="component" value="Unassembled WGS sequence"/>
</dbReference>
<evidence type="ECO:0000256" key="1">
    <source>
        <dbReference type="ARBA" id="ARBA00022723"/>
    </source>
</evidence>
<feature type="zinc finger region" description="C3H1-type" evidence="4">
    <location>
        <begin position="28"/>
        <end position="54"/>
    </location>
</feature>
<feature type="domain" description="C3H1-type" evidence="5">
    <location>
        <begin position="1"/>
        <end position="27"/>
    </location>
</feature>
<feature type="zinc finger region" description="C3H1-type" evidence="4">
    <location>
        <begin position="1"/>
        <end position="27"/>
    </location>
</feature>
<evidence type="ECO:0000256" key="2">
    <source>
        <dbReference type="ARBA" id="ARBA00022771"/>
    </source>
</evidence>